<comment type="caution">
    <text evidence="8">The sequence shown here is derived from an EMBL/GenBank/DDBJ whole genome shotgun (WGS) entry which is preliminary data.</text>
</comment>
<dbReference type="Pfam" id="PF00270">
    <property type="entry name" value="DEAD"/>
    <property type="match status" value="1"/>
</dbReference>
<evidence type="ECO:0000256" key="4">
    <source>
        <dbReference type="ARBA" id="ARBA00022840"/>
    </source>
</evidence>
<keyword evidence="2" id="KW-0378">Hydrolase</keyword>
<evidence type="ECO:0000256" key="3">
    <source>
        <dbReference type="ARBA" id="ARBA00022806"/>
    </source>
</evidence>
<reference evidence="8 9" key="1">
    <citation type="submission" date="2017-10" db="EMBL/GenBank/DDBJ databases">
        <title>Sequencing the genomes of 1000 actinobacteria strains.</title>
        <authorList>
            <person name="Klenk H.-P."/>
        </authorList>
    </citation>
    <scope>NUCLEOTIDE SEQUENCE [LARGE SCALE GENOMIC DNA]</scope>
    <source>
        <strain evidence="8 9">DSM 21801</strain>
    </source>
</reference>
<keyword evidence="1" id="KW-0547">Nucleotide-binding</keyword>
<feature type="domain" description="Helicase ATP-binding" evidence="6">
    <location>
        <begin position="67"/>
        <end position="215"/>
    </location>
</feature>
<keyword evidence="9" id="KW-1185">Reference proteome</keyword>
<dbReference type="Pfam" id="PF00271">
    <property type="entry name" value="Helicase_C"/>
    <property type="match status" value="1"/>
</dbReference>
<dbReference type="InterPro" id="IPR050699">
    <property type="entry name" value="RNA-DNA_Helicase"/>
</dbReference>
<evidence type="ECO:0000256" key="1">
    <source>
        <dbReference type="ARBA" id="ARBA00022741"/>
    </source>
</evidence>
<evidence type="ECO:0000259" key="6">
    <source>
        <dbReference type="PROSITE" id="PS51192"/>
    </source>
</evidence>
<dbReference type="PANTHER" id="PTHR12131:SF1">
    <property type="entry name" value="ATP-DEPENDENT RNA HELICASE SUPV3L1, MITOCHONDRIAL-RELATED"/>
    <property type="match status" value="1"/>
</dbReference>
<dbReference type="Proteomes" id="UP000224915">
    <property type="component" value="Unassembled WGS sequence"/>
</dbReference>
<dbReference type="InterPro" id="IPR021904">
    <property type="entry name" value="DUF3516"/>
</dbReference>
<evidence type="ECO:0000259" key="7">
    <source>
        <dbReference type="PROSITE" id="PS51194"/>
    </source>
</evidence>
<dbReference type="RefSeq" id="WP_245866912.1">
    <property type="nucleotide sequence ID" value="NZ_PDJD01000001.1"/>
</dbReference>
<evidence type="ECO:0000313" key="9">
    <source>
        <dbReference type="Proteomes" id="UP000224915"/>
    </source>
</evidence>
<dbReference type="Gene3D" id="3.40.50.300">
    <property type="entry name" value="P-loop containing nucleotide triphosphate hydrolases"/>
    <property type="match status" value="2"/>
</dbReference>
<dbReference type="SMART" id="SM00487">
    <property type="entry name" value="DEXDc"/>
    <property type="match status" value="1"/>
</dbReference>
<name>A0A2A9D2L7_9MICO</name>
<feature type="compositionally biased region" description="Basic residues" evidence="5">
    <location>
        <begin position="7"/>
        <end position="22"/>
    </location>
</feature>
<evidence type="ECO:0000256" key="5">
    <source>
        <dbReference type="SAM" id="MobiDB-lite"/>
    </source>
</evidence>
<evidence type="ECO:0000256" key="2">
    <source>
        <dbReference type="ARBA" id="ARBA00022801"/>
    </source>
</evidence>
<feature type="region of interest" description="Disordered" evidence="5">
    <location>
        <begin position="1"/>
        <end position="27"/>
    </location>
</feature>
<dbReference type="EMBL" id="PDJD01000001">
    <property type="protein sequence ID" value="PFG20202.1"/>
    <property type="molecule type" value="Genomic_DNA"/>
</dbReference>
<dbReference type="AlphaFoldDB" id="A0A2A9D2L7"/>
<dbReference type="SUPFAM" id="SSF52540">
    <property type="entry name" value="P-loop containing nucleoside triphosphate hydrolases"/>
    <property type="match status" value="1"/>
</dbReference>
<dbReference type="InterPro" id="IPR011545">
    <property type="entry name" value="DEAD/DEAH_box_helicase_dom"/>
</dbReference>
<dbReference type="GO" id="GO:0004386">
    <property type="term" value="F:helicase activity"/>
    <property type="evidence" value="ECO:0007669"/>
    <property type="project" value="UniProtKB-KW"/>
</dbReference>
<dbReference type="PANTHER" id="PTHR12131">
    <property type="entry name" value="ATP-DEPENDENT RNA AND DNA HELICASE"/>
    <property type="match status" value="1"/>
</dbReference>
<dbReference type="SMART" id="SM00490">
    <property type="entry name" value="HELICc"/>
    <property type="match status" value="1"/>
</dbReference>
<keyword evidence="4" id="KW-0067">ATP-binding</keyword>
<evidence type="ECO:0000313" key="8">
    <source>
        <dbReference type="EMBL" id="PFG20202.1"/>
    </source>
</evidence>
<dbReference type="GO" id="GO:0005524">
    <property type="term" value="F:ATP binding"/>
    <property type="evidence" value="ECO:0007669"/>
    <property type="project" value="UniProtKB-KW"/>
</dbReference>
<dbReference type="PROSITE" id="PS51192">
    <property type="entry name" value="HELICASE_ATP_BIND_1"/>
    <property type="match status" value="1"/>
</dbReference>
<organism evidence="8 9">
    <name type="scientific">Serinibacter salmoneus</name>
    <dbReference type="NCBI Taxonomy" id="556530"/>
    <lineage>
        <taxon>Bacteria</taxon>
        <taxon>Bacillati</taxon>
        <taxon>Actinomycetota</taxon>
        <taxon>Actinomycetes</taxon>
        <taxon>Micrococcales</taxon>
        <taxon>Beutenbergiaceae</taxon>
        <taxon>Serinibacter</taxon>
    </lineage>
</organism>
<sequence>MTAPTSAHHHSARHHAAARRAPRTATVSDAHPLALPAGTAPEEAYEAFEAYAVGRGLDLYPHQEEAALALAGGDHVVLATPTGSGKSMVAIAAHAVALARGARTYYTAPVKALVSEKFFDLAAVFGAANVGMVTGDVAINGDAPIICCTAEILAAQVLRGQLGASEASTENDADLVVVADEFHFYADPQRGVSWQIPLLDLPGAQFLLMSATLGDMSGIIEDLERRTGRATSTVTHTERPVPLVFEYSLEPMTEIIEQLLHSGRTPAYLVHFTQAAAMERAQSLTSVQVTSKPERAAIAEALKGERFGKGFGVTLSRLLRLGIGVHHAGMLPRYRRLVERLVQAGLLKVVCGTDTLGVGVNMPIRTVVFTALTKFDGVRQRHLSAREFHQIAGRAGRAGFDTVGDVLVQAPEHVIENAKALAKAGDDERKRKKIVRKKAPEGQVNWTDKTFERLRDADPEPLTSQFEVSHQMILGLLARPGDPVERGYRLLTDNHEPPRPANPHVRRAVGIYRSLRAADIVEHTPRQYALEGHPTVELLADVPDDFALNAPLSPFALAALELLDVEAEPFALALDVISVVEAITPGPRPILMGQEREARGDAIGAMKAEGMEYEERMEALEEISYPKPLEELLSAAMYTYARANPWVYGSELQPKSIVREMIETGATFSELVSRYQAMRSEGVVLRYLTEVYRTLRQILPEHLRTEEMEDMVAWLGEVIRQVDSSLLSEWESLTGAQSDAADGFTDEELEEAERRFGDSERAAPFSANVRAVRLAARTAAFGRVELLARRDYQALGRLDAEAGWDPPRWHGAFAPYFEEYDDVGTAGPARSPALLETVVHGRSWRVTQILDDPEGDRDWRLVLEVDLDASDEAGELVVRPIALGPASEVLEAVTAWEAER</sequence>
<dbReference type="GO" id="GO:0003676">
    <property type="term" value="F:nucleic acid binding"/>
    <property type="evidence" value="ECO:0007669"/>
    <property type="project" value="InterPro"/>
</dbReference>
<keyword evidence="3 8" id="KW-0347">Helicase</keyword>
<dbReference type="GO" id="GO:0016787">
    <property type="term" value="F:hydrolase activity"/>
    <property type="evidence" value="ECO:0007669"/>
    <property type="project" value="UniProtKB-KW"/>
</dbReference>
<gene>
    <name evidence="8" type="ORF">ATL40_1791</name>
</gene>
<dbReference type="Pfam" id="PF12029">
    <property type="entry name" value="DUF3516"/>
    <property type="match status" value="1"/>
</dbReference>
<dbReference type="PROSITE" id="PS51194">
    <property type="entry name" value="HELICASE_CTER"/>
    <property type="match status" value="1"/>
</dbReference>
<dbReference type="InterPro" id="IPR014001">
    <property type="entry name" value="Helicase_ATP-bd"/>
</dbReference>
<dbReference type="InterPro" id="IPR027417">
    <property type="entry name" value="P-loop_NTPase"/>
</dbReference>
<proteinExistence type="predicted"/>
<feature type="domain" description="Helicase C-terminal" evidence="7">
    <location>
        <begin position="255"/>
        <end position="455"/>
    </location>
</feature>
<protein>
    <submittedName>
        <fullName evidence="8">Helicase-like protein</fullName>
    </submittedName>
</protein>
<dbReference type="InterPro" id="IPR001650">
    <property type="entry name" value="Helicase_C-like"/>
</dbReference>
<accession>A0A2A9D2L7</accession>